<evidence type="ECO:0000313" key="2">
    <source>
        <dbReference type="Proteomes" id="UP000625930"/>
    </source>
</evidence>
<comment type="caution">
    <text evidence="1">The sequence shown here is derived from an EMBL/GenBank/DDBJ whole genome shotgun (WGS) entry which is preliminary data.</text>
</comment>
<name>A0A6B8JDD2_STEMA</name>
<organism evidence="1 2">
    <name type="scientific">Stenotrophomonas maltophilia</name>
    <name type="common">Pseudomonas maltophilia</name>
    <name type="synonym">Xanthomonas maltophilia</name>
    <dbReference type="NCBI Taxonomy" id="40324"/>
    <lineage>
        <taxon>Bacteria</taxon>
        <taxon>Pseudomonadati</taxon>
        <taxon>Pseudomonadota</taxon>
        <taxon>Gammaproteobacteria</taxon>
        <taxon>Lysobacterales</taxon>
        <taxon>Lysobacteraceae</taxon>
        <taxon>Stenotrophomonas</taxon>
        <taxon>Stenotrophomonas maltophilia group</taxon>
    </lineage>
</organism>
<protein>
    <submittedName>
        <fullName evidence="1">Uncharacterized protein</fullName>
    </submittedName>
</protein>
<accession>A0A6B8JDD2</accession>
<sequence>MQPQDILSDHQNDVQVNGITVRKGSVGAFLASVRDWQDPSSDPATRATAEADLRALLPGLHALGLFQVLAARDPALQRLIDGVIDGVA</sequence>
<dbReference type="EMBL" id="JADUNP010000005">
    <property type="protein sequence ID" value="MBH1651287.1"/>
    <property type="molecule type" value="Genomic_DNA"/>
</dbReference>
<reference evidence="1" key="1">
    <citation type="submission" date="2020-11" db="EMBL/GenBank/DDBJ databases">
        <title>Enhanced detection system for hospital associated transmission using whole genome sequencing surveillance.</title>
        <authorList>
            <person name="Harrison L.H."/>
            <person name="Van Tyne D."/>
            <person name="Marsh J.W."/>
            <person name="Griffith M.P."/>
            <person name="Snyder D.J."/>
            <person name="Cooper V.S."/>
            <person name="Mustapha M."/>
        </authorList>
    </citation>
    <scope>NUCLEOTIDE SEQUENCE</scope>
    <source>
        <strain evidence="1">STEN00091</strain>
    </source>
</reference>
<gene>
    <name evidence="1" type="ORF">I5U67_03765</name>
</gene>
<proteinExistence type="predicted"/>
<dbReference type="Proteomes" id="UP000625930">
    <property type="component" value="Unassembled WGS sequence"/>
</dbReference>
<dbReference type="AlphaFoldDB" id="A0A6B8JDD2"/>
<evidence type="ECO:0000313" key="1">
    <source>
        <dbReference type="EMBL" id="MBH1651287.1"/>
    </source>
</evidence>
<dbReference type="RefSeq" id="WP_154264760.1">
    <property type="nucleotide sequence ID" value="NZ_CP040438.1"/>
</dbReference>